<comment type="similarity">
    <text evidence="8">Belongs to the binding-protein-dependent transport system permease family.</text>
</comment>
<evidence type="ECO:0000256" key="1">
    <source>
        <dbReference type="ARBA" id="ARBA00004429"/>
    </source>
</evidence>
<evidence type="ECO:0000256" key="8">
    <source>
        <dbReference type="RuleBase" id="RU363032"/>
    </source>
</evidence>
<dbReference type="CDD" id="cd06261">
    <property type="entry name" value="TM_PBP2"/>
    <property type="match status" value="1"/>
</dbReference>
<dbReference type="GO" id="GO:0005886">
    <property type="term" value="C:plasma membrane"/>
    <property type="evidence" value="ECO:0007669"/>
    <property type="project" value="UniProtKB-SubCell"/>
</dbReference>
<evidence type="ECO:0000256" key="5">
    <source>
        <dbReference type="ARBA" id="ARBA00022692"/>
    </source>
</evidence>
<keyword evidence="7 8" id="KW-0472">Membrane</keyword>
<evidence type="ECO:0000313" key="11">
    <source>
        <dbReference type="Proteomes" id="UP000091926"/>
    </source>
</evidence>
<feature type="transmembrane region" description="Helical" evidence="8">
    <location>
        <begin position="145"/>
        <end position="167"/>
    </location>
</feature>
<dbReference type="PANTHER" id="PTHR43357:SF4">
    <property type="entry name" value="INNER MEMBRANE ABC TRANSPORTER PERMEASE PROTEIN YDCV"/>
    <property type="match status" value="1"/>
</dbReference>
<feature type="transmembrane region" description="Helical" evidence="8">
    <location>
        <begin position="20"/>
        <end position="45"/>
    </location>
</feature>
<feature type="transmembrane region" description="Helical" evidence="8">
    <location>
        <begin position="80"/>
        <end position="102"/>
    </location>
</feature>
<keyword evidence="6 8" id="KW-1133">Transmembrane helix</keyword>
<dbReference type="Proteomes" id="UP000091926">
    <property type="component" value="Chromosome"/>
</dbReference>
<feature type="transmembrane region" description="Helical" evidence="8">
    <location>
        <begin position="201"/>
        <end position="222"/>
    </location>
</feature>
<protein>
    <submittedName>
        <fullName evidence="10">Spermidine/putrescine ABC transporter permease</fullName>
    </submittedName>
</protein>
<accession>A0A193G8Q5</accession>
<dbReference type="PROSITE" id="PS50928">
    <property type="entry name" value="ABC_TM1"/>
    <property type="match status" value="1"/>
</dbReference>
<feature type="transmembrane region" description="Helical" evidence="8">
    <location>
        <begin position="242"/>
        <end position="267"/>
    </location>
</feature>
<dbReference type="GO" id="GO:0055085">
    <property type="term" value="P:transmembrane transport"/>
    <property type="evidence" value="ECO:0007669"/>
    <property type="project" value="InterPro"/>
</dbReference>
<dbReference type="SUPFAM" id="SSF161098">
    <property type="entry name" value="MetI-like"/>
    <property type="match status" value="1"/>
</dbReference>
<dbReference type="InterPro" id="IPR000515">
    <property type="entry name" value="MetI-like"/>
</dbReference>
<keyword evidence="3" id="KW-1003">Cell membrane</keyword>
<dbReference type="KEGG" id="bfz:BAU07_01920"/>
<dbReference type="Gene3D" id="1.10.3720.10">
    <property type="entry name" value="MetI-like"/>
    <property type="match status" value="1"/>
</dbReference>
<dbReference type="RefSeq" id="WP_066653351.1">
    <property type="nucleotide sequence ID" value="NZ_CBCSCL010000025.1"/>
</dbReference>
<organism evidence="10 11">
    <name type="scientific">Bordetella flabilis</name>
    <dbReference type="NCBI Taxonomy" id="463014"/>
    <lineage>
        <taxon>Bacteria</taxon>
        <taxon>Pseudomonadati</taxon>
        <taxon>Pseudomonadota</taxon>
        <taxon>Betaproteobacteria</taxon>
        <taxon>Burkholderiales</taxon>
        <taxon>Alcaligenaceae</taxon>
        <taxon>Bordetella</taxon>
    </lineage>
</organism>
<dbReference type="AlphaFoldDB" id="A0A193G8Q5"/>
<dbReference type="InterPro" id="IPR035906">
    <property type="entry name" value="MetI-like_sf"/>
</dbReference>
<keyword evidence="11" id="KW-1185">Reference proteome</keyword>
<evidence type="ECO:0000256" key="7">
    <source>
        <dbReference type="ARBA" id="ARBA00023136"/>
    </source>
</evidence>
<evidence type="ECO:0000259" key="9">
    <source>
        <dbReference type="PROSITE" id="PS50928"/>
    </source>
</evidence>
<dbReference type="OrthoDB" id="9178195at2"/>
<evidence type="ECO:0000256" key="3">
    <source>
        <dbReference type="ARBA" id="ARBA00022475"/>
    </source>
</evidence>
<dbReference type="Pfam" id="PF00528">
    <property type="entry name" value="BPD_transp_1"/>
    <property type="match status" value="1"/>
</dbReference>
<proteinExistence type="inferred from homology"/>
<name>A0A193G8Q5_9BORD</name>
<keyword evidence="2 8" id="KW-0813">Transport</keyword>
<keyword evidence="4" id="KW-0997">Cell inner membrane</keyword>
<dbReference type="PANTHER" id="PTHR43357">
    <property type="entry name" value="INNER MEMBRANE ABC TRANSPORTER PERMEASE PROTEIN YDCV"/>
    <property type="match status" value="1"/>
</dbReference>
<reference evidence="10 11" key="1">
    <citation type="submission" date="2016-06" db="EMBL/GenBank/DDBJ databases">
        <title>Complete genome sequences of Bordetella bronchialis and Bordetella flabilis.</title>
        <authorList>
            <person name="LiPuma J.J."/>
            <person name="Spilker T."/>
        </authorList>
    </citation>
    <scope>NUCLEOTIDE SEQUENCE [LARGE SCALE GENOMIC DNA]</scope>
    <source>
        <strain evidence="10 11">AU10664</strain>
    </source>
</reference>
<gene>
    <name evidence="10" type="ORF">BAU07_01920</name>
</gene>
<evidence type="ECO:0000313" key="10">
    <source>
        <dbReference type="EMBL" id="ANN76043.1"/>
    </source>
</evidence>
<dbReference type="EMBL" id="CP016172">
    <property type="protein sequence ID" value="ANN76043.1"/>
    <property type="molecule type" value="Genomic_DNA"/>
</dbReference>
<dbReference type="STRING" id="463014.BAU07_01920"/>
<evidence type="ECO:0000256" key="4">
    <source>
        <dbReference type="ARBA" id="ARBA00022519"/>
    </source>
</evidence>
<evidence type="ECO:0000256" key="6">
    <source>
        <dbReference type="ARBA" id="ARBA00022989"/>
    </source>
</evidence>
<keyword evidence="5 8" id="KW-0812">Transmembrane</keyword>
<feature type="domain" description="ABC transmembrane type-1" evidence="9">
    <location>
        <begin position="76"/>
        <end position="264"/>
    </location>
</feature>
<comment type="subcellular location">
    <subcellularLocation>
        <location evidence="1">Cell inner membrane</location>
        <topology evidence="1">Multi-pass membrane protein</topology>
    </subcellularLocation>
    <subcellularLocation>
        <location evidence="8">Cell membrane</location>
        <topology evidence="8">Multi-pass membrane protein</topology>
    </subcellularLocation>
</comment>
<sequence>MTEPDAHHPPVFTARHAWRLAGAAAAWIGYLFLLLPSLIVIPISFSGTQELSFPPKEFSLALFRQFLGDPAWWGSALQSLLVAGCVTALSLLIALPASYALARGRFRGRRVLELVSLAPMLVPVVVLGLGMYMHLSTLRLVNTTLGVVLAHTVATIPFMLVALGAGLRHADPALETAAMIMGAGRLRIFTEVVLPQIRPSVLVGALFAFLISFDEVIIAYFITGPESMTLPVKMYSAIRWEVSPVLAAVSTLLTLLSLVVCLAIMALQPTHRRSD</sequence>
<evidence type="ECO:0000256" key="2">
    <source>
        <dbReference type="ARBA" id="ARBA00022448"/>
    </source>
</evidence>
<feature type="transmembrane region" description="Helical" evidence="8">
    <location>
        <begin position="114"/>
        <end position="133"/>
    </location>
</feature>